<dbReference type="AlphaFoldDB" id="A0A3D9CCL8"/>
<organism evidence="2 3">
    <name type="scientific">Chryseobacterium pennae</name>
    <dbReference type="NCBI Taxonomy" id="2258962"/>
    <lineage>
        <taxon>Bacteria</taxon>
        <taxon>Pseudomonadati</taxon>
        <taxon>Bacteroidota</taxon>
        <taxon>Flavobacteriia</taxon>
        <taxon>Flavobacteriales</taxon>
        <taxon>Weeksellaceae</taxon>
        <taxon>Chryseobacterium group</taxon>
        <taxon>Chryseobacterium</taxon>
    </lineage>
</organism>
<evidence type="ECO:0000313" key="2">
    <source>
        <dbReference type="EMBL" id="REC63474.1"/>
    </source>
</evidence>
<proteinExistence type="predicted"/>
<comment type="caution">
    <text evidence="2">The sequence shown here is derived from an EMBL/GenBank/DDBJ whole genome shotgun (WGS) entry which is preliminary data.</text>
</comment>
<keyword evidence="3" id="KW-1185">Reference proteome</keyword>
<dbReference type="InterPro" id="IPR004919">
    <property type="entry name" value="GmrSD_N"/>
</dbReference>
<evidence type="ECO:0000259" key="1">
    <source>
        <dbReference type="Pfam" id="PF03235"/>
    </source>
</evidence>
<protein>
    <recommendedName>
        <fullName evidence="1">GmrSD restriction endonucleases N-terminal domain-containing protein</fullName>
    </recommendedName>
</protein>
<accession>A0A3D9CCL8</accession>
<gene>
    <name evidence="2" type="ORF">DRF65_05090</name>
</gene>
<evidence type="ECO:0000313" key="3">
    <source>
        <dbReference type="Proteomes" id="UP000256686"/>
    </source>
</evidence>
<dbReference type="EMBL" id="QNVT01000003">
    <property type="protein sequence ID" value="REC63474.1"/>
    <property type="molecule type" value="Genomic_DNA"/>
</dbReference>
<sequence length="746" mass="88117">MRNNYIEILNNKVEIPIIQRDYAQGRTDHKTNKIRKDFLDVLFDFICKKQSDPKLEIELDFIYGFNEKDDNNSITFVPIDGQQRLTTLWLLYWFVSVKENISEDSTAFLANFLYETRHSTTEFYRNLILFRPDFSQQTIDKEITNQSWYFETWNYDPSILAMLVVLKDIESRYEKLDIDSVWDIISDSPFYFYKLDMNKVGLTDDLYIKMNSRGKPLTEFEYFKAGFTEIISEPAQRKRFEESIDGIWIDSVWHIIFESGSTEDNDIALMVDNSFLNLFNFITSMLSFKKDLKDHNDVRYKNTVESAELLRTIYTDPENQNFLFDTLDAICKQEQENPMFWNTIFYTDKNEFESTKTRLFFQQKEINLLKRCLLSLSDSKGLSLPEQILLSACFIHLKTPSNTFHDQIRTLRNLVVNSENELRETVLGACFDEAEHFIKYGDLKIFKTFKTDQIEEEKDKKEYIRQIPANKMILQKLEDSDLLRGSISLFPLSEDFKNRAKKFLELFDEHDSVSDFNVKSNLLLSFGDYSQGNGSLTNLMSGHSRIIRKFLTTPGYDKTHFHEKTRPVILQCLDFFITNPTASSQQNIEQAITDYSADPKDWKYYFMKYSSFREDSNQGYYFFWEGNDYCIWKMKERQFNGWHWDPYLREIADSKRINNVSLENYGARLVFSHNRKKILISSTPNGFFFENGMTNRAANTLLDTLVQNKTIESNGEYIVPQTDEKFDLLDRIQLLEQVLSRITQNA</sequence>
<reference evidence="3" key="1">
    <citation type="submission" date="2018-06" db="EMBL/GenBank/DDBJ databases">
        <authorList>
            <person name="Lum Nde A."/>
            <person name="Hugo C."/>
        </authorList>
    </citation>
    <scope>NUCLEOTIDE SEQUENCE [LARGE SCALE GENOMIC DNA]</scope>
    <source>
        <strain evidence="3">1_F178</strain>
    </source>
</reference>
<dbReference type="Pfam" id="PF03235">
    <property type="entry name" value="GmrSD_N"/>
    <property type="match status" value="1"/>
</dbReference>
<dbReference type="RefSeq" id="WP_115969407.1">
    <property type="nucleotide sequence ID" value="NZ_QNVT01000003.1"/>
</dbReference>
<dbReference type="Proteomes" id="UP000256686">
    <property type="component" value="Unassembled WGS sequence"/>
</dbReference>
<name>A0A3D9CCL8_9FLAO</name>
<feature type="domain" description="GmrSD restriction endonucleases N-terminal" evidence="1">
    <location>
        <begin position="8"/>
        <end position="226"/>
    </location>
</feature>